<organism evidence="1 2">
    <name type="scientific">Naegleria lovaniensis</name>
    <name type="common">Amoeba</name>
    <dbReference type="NCBI Taxonomy" id="51637"/>
    <lineage>
        <taxon>Eukaryota</taxon>
        <taxon>Discoba</taxon>
        <taxon>Heterolobosea</taxon>
        <taxon>Tetramitia</taxon>
        <taxon>Eutetramitia</taxon>
        <taxon>Vahlkampfiidae</taxon>
        <taxon>Naegleria</taxon>
    </lineage>
</organism>
<reference evidence="1 2" key="1">
    <citation type="journal article" date="2018" name="BMC Genomics">
        <title>The genome of Naegleria lovaniensis, the basis for a comparative approach to unravel pathogenicity factors of the human pathogenic amoeba N. fowleri.</title>
        <authorList>
            <person name="Liechti N."/>
            <person name="Schurch N."/>
            <person name="Bruggmann R."/>
            <person name="Wittwer M."/>
        </authorList>
    </citation>
    <scope>NUCLEOTIDE SEQUENCE [LARGE SCALE GENOMIC DNA]</scope>
    <source>
        <strain evidence="1 2">ATCC 30569</strain>
    </source>
</reference>
<evidence type="ECO:0000313" key="2">
    <source>
        <dbReference type="Proteomes" id="UP000816034"/>
    </source>
</evidence>
<keyword evidence="2" id="KW-1185">Reference proteome</keyword>
<sequence length="282" mass="32645">MNILKSFGIEHGKAIKLQKKDSFRILSRNILTNYLMDQKKTKRIYWQQGFVKNAKPMKTSLKQLRLAFVTNSDHVTFVKLMVTSLLEKTLVHDSSKLLTESQYSYSKQIVLPTLKCNNSKTVIQNLRLTIDVVTEKETIKVSPVDNDSIFESNCFIIVFNRMQRSSWQNIMDHAVRFVRNHSIKEKPMILVGMNWSPLFHQKNRMNHFLHARVVKGSNDFVTNDEILQFCKKNGNVLAFVDAKPHSDGDLNDVMNHIVKSTLYSDWLSGFSDLELQTFTSNL</sequence>
<dbReference type="Gene3D" id="3.40.50.300">
    <property type="entry name" value="P-loop containing nucleotide triphosphate hydrolases"/>
    <property type="match status" value="1"/>
</dbReference>
<proteinExistence type="predicted"/>
<dbReference type="PROSITE" id="PS51419">
    <property type="entry name" value="RAB"/>
    <property type="match status" value="1"/>
</dbReference>
<protein>
    <submittedName>
        <fullName evidence="1">Uncharacterized protein</fullName>
    </submittedName>
</protein>
<dbReference type="AlphaFoldDB" id="A0AA88GJF3"/>
<dbReference type="RefSeq" id="XP_044545729.1">
    <property type="nucleotide sequence ID" value="XM_044698146.1"/>
</dbReference>
<gene>
    <name evidence="1" type="ORF">C9374_008106</name>
</gene>
<dbReference type="GeneID" id="68100560"/>
<dbReference type="InterPro" id="IPR027417">
    <property type="entry name" value="P-loop_NTPase"/>
</dbReference>
<evidence type="ECO:0000313" key="1">
    <source>
        <dbReference type="EMBL" id="KAG2378467.1"/>
    </source>
</evidence>
<accession>A0AA88GJF3</accession>
<dbReference type="Proteomes" id="UP000816034">
    <property type="component" value="Unassembled WGS sequence"/>
</dbReference>
<name>A0AA88GJF3_NAELO</name>
<comment type="caution">
    <text evidence="1">The sequence shown here is derived from an EMBL/GenBank/DDBJ whole genome shotgun (WGS) entry which is preliminary data.</text>
</comment>
<dbReference type="EMBL" id="PYSW02000032">
    <property type="protein sequence ID" value="KAG2378467.1"/>
    <property type="molecule type" value="Genomic_DNA"/>
</dbReference>